<accession>A0A852QUQ3</accession>
<protein>
    <submittedName>
        <fullName evidence="1">Putative Fe-S cluster-containing radical SAM superfamily protein</fullName>
    </submittedName>
</protein>
<dbReference type="EMBL" id="JACCBD010000001">
    <property type="protein sequence ID" value="NYD26003.1"/>
    <property type="molecule type" value="Genomic_DNA"/>
</dbReference>
<organism evidence="1 2">
    <name type="scientific">Leucobacter aridicollis</name>
    <dbReference type="NCBI Taxonomy" id="283878"/>
    <lineage>
        <taxon>Bacteria</taxon>
        <taxon>Bacillati</taxon>
        <taxon>Actinomycetota</taxon>
        <taxon>Actinomycetes</taxon>
        <taxon>Micrococcales</taxon>
        <taxon>Microbacteriaceae</taxon>
        <taxon>Leucobacter</taxon>
    </lineage>
</organism>
<gene>
    <name evidence="1" type="ORF">BJ960_000806</name>
</gene>
<dbReference type="Proteomes" id="UP000586095">
    <property type="component" value="Unassembled WGS sequence"/>
</dbReference>
<dbReference type="SUPFAM" id="SSF48371">
    <property type="entry name" value="ARM repeat"/>
    <property type="match status" value="1"/>
</dbReference>
<evidence type="ECO:0000313" key="2">
    <source>
        <dbReference type="Proteomes" id="UP000586095"/>
    </source>
</evidence>
<comment type="caution">
    <text evidence="1">The sequence shown here is derived from an EMBL/GenBank/DDBJ whole genome shotgun (WGS) entry which is preliminary data.</text>
</comment>
<dbReference type="InterPro" id="IPR011989">
    <property type="entry name" value="ARM-like"/>
</dbReference>
<sequence>MGKRKTPEERADEDRRYALALGAHTDAEFVPFFTDTNQSIRNAAALNPDASAAVLAEFAKDRFWSVRVAVAEHPNTARETILSLLEAMPAKRGVVHHAAKERLEREGVVFGDDGMPAPGVLPG</sequence>
<keyword evidence="2" id="KW-1185">Reference proteome</keyword>
<evidence type="ECO:0000313" key="1">
    <source>
        <dbReference type="EMBL" id="NYD26003.1"/>
    </source>
</evidence>
<proteinExistence type="predicted"/>
<dbReference type="RefSeq" id="WP_185986357.1">
    <property type="nucleotide sequence ID" value="NZ_BAAALZ010000002.1"/>
</dbReference>
<reference evidence="1 2" key="1">
    <citation type="submission" date="2020-07" db="EMBL/GenBank/DDBJ databases">
        <title>Sequencing the genomes of 1000 actinobacteria strains.</title>
        <authorList>
            <person name="Klenk H.-P."/>
        </authorList>
    </citation>
    <scope>NUCLEOTIDE SEQUENCE [LARGE SCALE GENOMIC DNA]</scope>
    <source>
        <strain evidence="1 2">DSM 17380</strain>
    </source>
</reference>
<dbReference type="Gene3D" id="1.25.10.10">
    <property type="entry name" value="Leucine-rich Repeat Variant"/>
    <property type="match status" value="1"/>
</dbReference>
<dbReference type="InterPro" id="IPR016024">
    <property type="entry name" value="ARM-type_fold"/>
</dbReference>
<name>A0A852QUQ3_9MICO</name>
<dbReference type="AlphaFoldDB" id="A0A852QUQ3"/>